<proteinExistence type="inferred from homology"/>
<feature type="domain" description="Methyltransferase type 11" evidence="4">
    <location>
        <begin position="74"/>
        <end position="162"/>
    </location>
</feature>
<dbReference type="PANTHER" id="PTHR44942:SF4">
    <property type="entry name" value="METHYLTRANSFERASE TYPE 11 DOMAIN-CONTAINING PROTEIN"/>
    <property type="match status" value="1"/>
</dbReference>
<keyword evidence="3" id="KW-0808">Transferase</keyword>
<evidence type="ECO:0000259" key="4">
    <source>
        <dbReference type="Pfam" id="PF08241"/>
    </source>
</evidence>
<comment type="similarity">
    <text evidence="1">Belongs to the methyltransferase superfamily.</text>
</comment>
<dbReference type="GO" id="GO:0032259">
    <property type="term" value="P:methylation"/>
    <property type="evidence" value="ECO:0007669"/>
    <property type="project" value="UniProtKB-KW"/>
</dbReference>
<evidence type="ECO:0000256" key="3">
    <source>
        <dbReference type="ARBA" id="ARBA00022679"/>
    </source>
</evidence>
<dbReference type="Pfam" id="PF08241">
    <property type="entry name" value="Methyltransf_11"/>
    <property type="match status" value="1"/>
</dbReference>
<dbReference type="AlphaFoldDB" id="A0A2U3N5C4"/>
<dbReference type="SUPFAM" id="SSF53335">
    <property type="entry name" value="S-adenosyl-L-methionine-dependent methyltransferases"/>
    <property type="match status" value="1"/>
</dbReference>
<keyword evidence="6" id="KW-1185">Reference proteome</keyword>
<dbReference type="Gene3D" id="3.40.50.150">
    <property type="entry name" value="Vaccinia Virus protein VP39"/>
    <property type="match status" value="1"/>
</dbReference>
<evidence type="ECO:0000313" key="5">
    <source>
        <dbReference type="EMBL" id="SPM26711.1"/>
    </source>
</evidence>
<name>A0A2U3N5C4_9MYCO</name>
<dbReference type="PANTHER" id="PTHR44942">
    <property type="entry name" value="METHYLTRANSF_11 DOMAIN-CONTAINING PROTEIN"/>
    <property type="match status" value="1"/>
</dbReference>
<dbReference type="STRING" id="1841859.GCA_900157385_00180"/>
<organism evidence="5 6">
    <name type="scientific">Mycobacterium terramassiliense</name>
    <dbReference type="NCBI Taxonomy" id="1841859"/>
    <lineage>
        <taxon>Bacteria</taxon>
        <taxon>Bacillati</taxon>
        <taxon>Actinomycetota</taxon>
        <taxon>Actinomycetes</taxon>
        <taxon>Mycobacteriales</taxon>
        <taxon>Mycobacteriaceae</taxon>
        <taxon>Mycobacterium</taxon>
    </lineage>
</organism>
<dbReference type="GO" id="GO:0008757">
    <property type="term" value="F:S-adenosylmethionine-dependent methyltransferase activity"/>
    <property type="evidence" value="ECO:0007669"/>
    <property type="project" value="InterPro"/>
</dbReference>
<protein>
    <submittedName>
        <fullName evidence="5">Ubiquinone/menaquinone biosynthesis C-methylase UbiE</fullName>
    </submittedName>
</protein>
<evidence type="ECO:0000256" key="2">
    <source>
        <dbReference type="ARBA" id="ARBA00022603"/>
    </source>
</evidence>
<dbReference type="EMBL" id="FTRV01000008">
    <property type="protein sequence ID" value="SPM26711.1"/>
    <property type="molecule type" value="Genomic_DNA"/>
</dbReference>
<sequence>MPTLGNSGPKFSVFTKRFHASGRERHGDYGGVVTDRQERAMSFGSIAEDYDGLRPQPPREAVRWLVPPGCGVAVDVGAGTGLFTRTLVGNAAQVIAVEPDARMRSVLAARSPGVRVVEGRGESIPLPDASADAVFVSSAWHWMDHERAVPEIGRVLRDGGRLGLVWTSRDREVDWVRNLDHQPGEEDDAAAAEVAARVRRRLDVVLPEPPIFHHIARERFRFVRTMTVEDAVAMLGTYSRVIVASPDDRARRLAEARATLAARFPGADVIDIPMRARCWRADRIARGEL</sequence>
<gene>
    <name evidence="5" type="ORF">MTAB308_186</name>
</gene>
<accession>A0A2U3N5C4</accession>
<keyword evidence="5" id="KW-0830">Ubiquinone</keyword>
<dbReference type="InterPro" id="IPR013216">
    <property type="entry name" value="Methyltransf_11"/>
</dbReference>
<dbReference type="Proteomes" id="UP000241595">
    <property type="component" value="Unassembled WGS sequence"/>
</dbReference>
<keyword evidence="2 5" id="KW-0489">Methyltransferase</keyword>
<dbReference type="InterPro" id="IPR029063">
    <property type="entry name" value="SAM-dependent_MTases_sf"/>
</dbReference>
<reference evidence="5 6" key="1">
    <citation type="submission" date="2017-01" db="EMBL/GenBank/DDBJ databases">
        <authorList>
            <consortium name="Urmite Genomes"/>
        </authorList>
    </citation>
    <scope>NUCLEOTIDE SEQUENCE [LARGE SCALE GENOMIC DNA]</scope>
    <source>
        <strain evidence="5 6">AB308</strain>
    </source>
</reference>
<dbReference type="CDD" id="cd02440">
    <property type="entry name" value="AdoMet_MTases"/>
    <property type="match status" value="1"/>
</dbReference>
<evidence type="ECO:0000313" key="6">
    <source>
        <dbReference type="Proteomes" id="UP000241595"/>
    </source>
</evidence>
<dbReference type="InterPro" id="IPR051052">
    <property type="entry name" value="Diverse_substrate_MTase"/>
</dbReference>
<evidence type="ECO:0000256" key="1">
    <source>
        <dbReference type="ARBA" id="ARBA00008361"/>
    </source>
</evidence>